<accession>A0A8H6G5I2</accession>
<sequence length="227" mass="23786">MAQLKNEKLIPSVSYGYTAVELYHQQPVLGSLTLGVYDSSCFVSTSIRVVQMLLDADSDVNRAGDTCGTALYVACGCGGEEMMEALLAYGADPNIQQCGTRYLALQGVLEVGNEGPVRLLLESRAQTDLYGGYFHNALQAACVTGDGSITRILLSHGADVNLSGWNLGSPLITACAEGRLGNAKMLVGAGADVTKLVGHSALLTTILSQASQLEVFDNLIGLGVDPL</sequence>
<organism evidence="4 5">
    <name type="scientific">Letharia columbiana</name>
    <dbReference type="NCBI Taxonomy" id="112416"/>
    <lineage>
        <taxon>Eukaryota</taxon>
        <taxon>Fungi</taxon>
        <taxon>Dikarya</taxon>
        <taxon>Ascomycota</taxon>
        <taxon>Pezizomycotina</taxon>
        <taxon>Lecanoromycetes</taxon>
        <taxon>OSLEUM clade</taxon>
        <taxon>Lecanoromycetidae</taxon>
        <taxon>Lecanorales</taxon>
        <taxon>Lecanorineae</taxon>
        <taxon>Parmeliaceae</taxon>
        <taxon>Letharia</taxon>
    </lineage>
</organism>
<evidence type="ECO:0000256" key="3">
    <source>
        <dbReference type="PROSITE-ProRule" id="PRU00023"/>
    </source>
</evidence>
<dbReference type="InterPro" id="IPR002110">
    <property type="entry name" value="Ankyrin_rpt"/>
</dbReference>
<name>A0A8H6G5I2_9LECA</name>
<gene>
    <name evidence="4" type="ORF">HO173_001483</name>
</gene>
<dbReference type="OrthoDB" id="539213at2759"/>
<evidence type="ECO:0000256" key="2">
    <source>
        <dbReference type="ARBA" id="ARBA00023043"/>
    </source>
</evidence>
<dbReference type="Proteomes" id="UP000578531">
    <property type="component" value="Unassembled WGS sequence"/>
</dbReference>
<dbReference type="GO" id="GO:0004842">
    <property type="term" value="F:ubiquitin-protein transferase activity"/>
    <property type="evidence" value="ECO:0007669"/>
    <property type="project" value="TreeGrafter"/>
</dbReference>
<keyword evidence="5" id="KW-1185">Reference proteome</keyword>
<dbReference type="EMBL" id="JACCJC010000003">
    <property type="protein sequence ID" value="KAF6240810.1"/>
    <property type="molecule type" value="Genomic_DNA"/>
</dbReference>
<feature type="repeat" description="ANK" evidence="3">
    <location>
        <begin position="133"/>
        <end position="165"/>
    </location>
</feature>
<dbReference type="SMART" id="SM00248">
    <property type="entry name" value="ANK"/>
    <property type="match status" value="4"/>
</dbReference>
<dbReference type="PANTHER" id="PTHR24171:SF8">
    <property type="entry name" value="BRCA1-ASSOCIATED RING DOMAIN PROTEIN 1"/>
    <property type="match status" value="1"/>
</dbReference>
<evidence type="ECO:0000313" key="5">
    <source>
        <dbReference type="Proteomes" id="UP000578531"/>
    </source>
</evidence>
<evidence type="ECO:0000256" key="1">
    <source>
        <dbReference type="ARBA" id="ARBA00022737"/>
    </source>
</evidence>
<keyword evidence="1" id="KW-0677">Repeat</keyword>
<proteinExistence type="predicted"/>
<dbReference type="GeneID" id="59283157"/>
<dbReference type="PROSITE" id="PS50088">
    <property type="entry name" value="ANK_REPEAT"/>
    <property type="match status" value="1"/>
</dbReference>
<dbReference type="InterPro" id="IPR036770">
    <property type="entry name" value="Ankyrin_rpt-contain_sf"/>
</dbReference>
<evidence type="ECO:0000313" key="4">
    <source>
        <dbReference type="EMBL" id="KAF6240810.1"/>
    </source>
</evidence>
<keyword evidence="2 3" id="KW-0040">ANK repeat</keyword>
<dbReference type="PANTHER" id="PTHR24171">
    <property type="entry name" value="ANKYRIN REPEAT DOMAIN-CONTAINING PROTEIN 39-RELATED"/>
    <property type="match status" value="1"/>
</dbReference>
<dbReference type="Pfam" id="PF00023">
    <property type="entry name" value="Ank"/>
    <property type="match status" value="1"/>
</dbReference>
<dbReference type="GO" id="GO:0085020">
    <property type="term" value="P:protein K6-linked ubiquitination"/>
    <property type="evidence" value="ECO:0007669"/>
    <property type="project" value="TreeGrafter"/>
</dbReference>
<comment type="caution">
    <text evidence="4">The sequence shown here is derived from an EMBL/GenBank/DDBJ whole genome shotgun (WGS) entry which is preliminary data.</text>
</comment>
<dbReference type="SUPFAM" id="SSF48403">
    <property type="entry name" value="Ankyrin repeat"/>
    <property type="match status" value="1"/>
</dbReference>
<protein>
    <submittedName>
        <fullName evidence="4">Uncharacterized protein</fullName>
    </submittedName>
</protein>
<dbReference type="RefSeq" id="XP_037170069.1">
    <property type="nucleotide sequence ID" value="XM_037303422.1"/>
</dbReference>
<dbReference type="AlphaFoldDB" id="A0A8H6G5I2"/>
<dbReference type="Pfam" id="PF12796">
    <property type="entry name" value="Ank_2"/>
    <property type="match status" value="1"/>
</dbReference>
<dbReference type="Gene3D" id="1.25.40.20">
    <property type="entry name" value="Ankyrin repeat-containing domain"/>
    <property type="match status" value="1"/>
</dbReference>
<reference evidence="4 5" key="1">
    <citation type="journal article" date="2020" name="Genomics">
        <title>Complete, high-quality genomes from long-read metagenomic sequencing of two wolf lichen thalli reveals enigmatic genome architecture.</title>
        <authorList>
            <person name="McKenzie S.K."/>
            <person name="Walston R.F."/>
            <person name="Allen J.L."/>
        </authorList>
    </citation>
    <scope>NUCLEOTIDE SEQUENCE [LARGE SCALE GENOMIC DNA]</scope>
    <source>
        <strain evidence="4">WasteWater2</strain>
    </source>
</reference>